<evidence type="ECO:0000313" key="2">
    <source>
        <dbReference type="EMBL" id="MBC6498537.1"/>
    </source>
</evidence>
<name>A0A923NDH0_WEICO</name>
<dbReference type="EMBL" id="JACSZT010000005">
    <property type="protein sequence ID" value="MBC6498537.1"/>
    <property type="molecule type" value="Genomic_DNA"/>
</dbReference>
<evidence type="ECO:0000256" key="1">
    <source>
        <dbReference type="SAM" id="MobiDB-lite"/>
    </source>
</evidence>
<comment type="caution">
    <text evidence="2">The sequence shown here is derived from an EMBL/GenBank/DDBJ whole genome shotgun (WGS) entry which is preliminary data.</text>
</comment>
<accession>A0A923NDH0</accession>
<protein>
    <submittedName>
        <fullName evidence="2">Uncharacterized protein</fullName>
    </submittedName>
</protein>
<proteinExistence type="predicted"/>
<evidence type="ECO:0000313" key="3">
    <source>
        <dbReference type="Proteomes" id="UP000650485"/>
    </source>
</evidence>
<dbReference type="AlphaFoldDB" id="A0A923NDH0"/>
<gene>
    <name evidence="2" type="ORF">H7R52_07065</name>
</gene>
<organism evidence="2 3">
    <name type="scientific">Weissella confusa</name>
    <name type="common">Lactobacillus confusus</name>
    <dbReference type="NCBI Taxonomy" id="1583"/>
    <lineage>
        <taxon>Bacteria</taxon>
        <taxon>Bacillati</taxon>
        <taxon>Bacillota</taxon>
        <taxon>Bacilli</taxon>
        <taxon>Lactobacillales</taxon>
        <taxon>Lactobacillaceae</taxon>
        <taxon>Weissella</taxon>
    </lineage>
</organism>
<sequence length="127" mass="13343">MKSQAGTLVPQVTFDAVLEGVDKKIADYIASGKAKGDKGDPGEISGTIGGRNGLAQDVTGKTVSVTVANASGYLFDVTPKNNGTEVELDFSDAKLKELTPDTYKLEINVTNADGDIEVRSSNLMMLC</sequence>
<dbReference type="Proteomes" id="UP000650485">
    <property type="component" value="Unassembled WGS sequence"/>
</dbReference>
<reference evidence="2" key="1">
    <citation type="submission" date="2020-08" db="EMBL/GenBank/DDBJ databases">
        <title>Complete genome sequence of Weissella confusa strain FS54 provides insights into metabolic potential.</title>
        <authorList>
            <person name="Fhoula I."/>
            <person name="Najjari A."/>
            <person name="Lekired A."/>
            <person name="Bessrour-Aouam N."/>
            <person name="Jaballah S."/>
            <person name="Klibi N."/>
            <person name="Ouzari H.-I."/>
        </authorList>
    </citation>
    <scope>NUCLEOTIDE SEQUENCE</scope>
    <source>
        <strain evidence="2">FS54</strain>
    </source>
</reference>
<feature type="region of interest" description="Disordered" evidence="1">
    <location>
        <begin position="32"/>
        <end position="51"/>
    </location>
</feature>